<gene>
    <name evidence="5" type="ORF">BW730_01420</name>
</gene>
<evidence type="ECO:0000256" key="3">
    <source>
        <dbReference type="ARBA" id="ARBA00038502"/>
    </source>
</evidence>
<dbReference type="SUPFAM" id="SSF55729">
    <property type="entry name" value="Acyl-CoA N-acyltransferases (Nat)"/>
    <property type="match status" value="1"/>
</dbReference>
<evidence type="ECO:0000256" key="2">
    <source>
        <dbReference type="ARBA" id="ARBA00023315"/>
    </source>
</evidence>
<dbReference type="Pfam" id="PF13302">
    <property type="entry name" value="Acetyltransf_3"/>
    <property type="match status" value="1"/>
</dbReference>
<dbReference type="PROSITE" id="PS51186">
    <property type="entry name" value="GNAT"/>
    <property type="match status" value="1"/>
</dbReference>
<dbReference type="OrthoDB" id="2061990at2"/>
<dbReference type="PANTHER" id="PTHR43792:SF8">
    <property type="entry name" value="[RIBOSOMAL PROTEIN US5]-ALANINE N-ACETYLTRANSFERASE"/>
    <property type="match status" value="1"/>
</dbReference>
<dbReference type="Proteomes" id="UP000188145">
    <property type="component" value="Chromosome"/>
</dbReference>
<evidence type="ECO:0000259" key="4">
    <source>
        <dbReference type="PROSITE" id="PS51186"/>
    </source>
</evidence>
<comment type="similarity">
    <text evidence="3">Belongs to the acetyltransferase family. RimJ subfamily.</text>
</comment>
<dbReference type="CDD" id="cd04301">
    <property type="entry name" value="NAT_SF"/>
    <property type="match status" value="1"/>
</dbReference>
<dbReference type="KEGG" id="tes:BW730_01420"/>
<organism evidence="5 6">
    <name type="scientific">Tessaracoccus aquimaris</name>
    <dbReference type="NCBI Taxonomy" id="1332264"/>
    <lineage>
        <taxon>Bacteria</taxon>
        <taxon>Bacillati</taxon>
        <taxon>Actinomycetota</taxon>
        <taxon>Actinomycetes</taxon>
        <taxon>Propionibacteriales</taxon>
        <taxon>Propionibacteriaceae</taxon>
        <taxon>Tessaracoccus</taxon>
    </lineage>
</organism>
<evidence type="ECO:0000313" key="6">
    <source>
        <dbReference type="Proteomes" id="UP000188145"/>
    </source>
</evidence>
<evidence type="ECO:0000313" key="5">
    <source>
        <dbReference type="EMBL" id="AQP46418.1"/>
    </source>
</evidence>
<dbReference type="PANTHER" id="PTHR43792">
    <property type="entry name" value="GNAT FAMILY, PUTATIVE (AFU_ORTHOLOGUE AFUA_3G00765)-RELATED-RELATED"/>
    <property type="match status" value="1"/>
</dbReference>
<reference evidence="6" key="1">
    <citation type="submission" date="2017-02" db="EMBL/GenBank/DDBJ databases">
        <title>Tessaracoccus aquaemaris sp. nov., isolated from the intestine of a Korean rockfish, Sebastes schlegelii, in a marine aquaculture pond.</title>
        <authorList>
            <person name="Tak E.J."/>
            <person name="Bae J.-W."/>
        </authorList>
    </citation>
    <scope>NUCLEOTIDE SEQUENCE [LARGE SCALE GENOMIC DNA]</scope>
    <source>
        <strain evidence="6">NSG39</strain>
    </source>
</reference>
<name>A0A1Q2CJW2_9ACTN</name>
<dbReference type="Gene3D" id="3.40.630.30">
    <property type="match status" value="1"/>
</dbReference>
<keyword evidence="1" id="KW-0808">Transferase</keyword>
<dbReference type="InterPro" id="IPR000182">
    <property type="entry name" value="GNAT_dom"/>
</dbReference>
<dbReference type="InterPro" id="IPR051531">
    <property type="entry name" value="N-acetyltransferase"/>
</dbReference>
<sequence>MLALRVLRPDDAADVLAAFQSDPGMARQGTVTTIEQADGYVAGLLTGERHHAFAITDDDRLVGLVGITVDAANKVGWFWYWMNKSHRGRGWASKAATAVANWALTSGGCERLELGHRADNPLSGNVAGAAGFVHEGRERGKFLIDGERVDVLTYGRLVGDPWPQAVLDITR</sequence>
<protein>
    <recommendedName>
        <fullName evidence="4">N-acetyltransferase domain-containing protein</fullName>
    </recommendedName>
</protein>
<accession>A0A1Q2CJW2</accession>
<dbReference type="GO" id="GO:0016747">
    <property type="term" value="F:acyltransferase activity, transferring groups other than amino-acyl groups"/>
    <property type="evidence" value="ECO:0007669"/>
    <property type="project" value="InterPro"/>
</dbReference>
<dbReference type="EMBL" id="CP019606">
    <property type="protein sequence ID" value="AQP46418.1"/>
    <property type="molecule type" value="Genomic_DNA"/>
</dbReference>
<proteinExistence type="inferred from homology"/>
<dbReference type="STRING" id="1332264.BW730_01420"/>
<evidence type="ECO:0000256" key="1">
    <source>
        <dbReference type="ARBA" id="ARBA00022679"/>
    </source>
</evidence>
<dbReference type="InterPro" id="IPR016181">
    <property type="entry name" value="Acyl_CoA_acyltransferase"/>
</dbReference>
<keyword evidence="6" id="KW-1185">Reference proteome</keyword>
<dbReference type="AlphaFoldDB" id="A0A1Q2CJW2"/>
<keyword evidence="2" id="KW-0012">Acyltransferase</keyword>
<feature type="domain" description="N-acetyltransferase" evidence="4">
    <location>
        <begin position="2"/>
        <end position="155"/>
    </location>
</feature>